<evidence type="ECO:0000313" key="2">
    <source>
        <dbReference type="Proteomes" id="UP000001968"/>
    </source>
</evidence>
<proteinExistence type="predicted"/>
<sequence>MEEYIKQLAARLANELEELEQGSRFAHFLADPDSEVREEARELKEQVRNLRAKLQGIL</sequence>
<reference evidence="2" key="1">
    <citation type="journal article" date="2010" name="Environ. Microbiol.">
        <title>The genome of Syntrophomonas wolfei: new insights into syntrophic metabolism and biohydrogen production.</title>
        <authorList>
            <person name="Sieber J.R."/>
            <person name="Sims D.R."/>
            <person name="Han C."/>
            <person name="Kim E."/>
            <person name="Lykidis A."/>
            <person name="Lapidus A.L."/>
            <person name="McDonnald E."/>
            <person name="Rohlin L."/>
            <person name="Culley D.E."/>
            <person name="Gunsalus R."/>
            <person name="McInerney M.J."/>
        </authorList>
    </citation>
    <scope>NUCLEOTIDE SEQUENCE [LARGE SCALE GENOMIC DNA]</scope>
    <source>
        <strain evidence="2">DSM 2245B / Goettingen</strain>
    </source>
</reference>
<dbReference type="KEGG" id="swo:Swol_1782"/>
<gene>
    <name evidence="1" type="ordered locus">Swol_1782</name>
</gene>
<accession>Q0AW24</accession>
<keyword evidence="2" id="KW-1185">Reference proteome</keyword>
<dbReference type="OrthoDB" id="9898591at2"/>
<dbReference type="Proteomes" id="UP000001968">
    <property type="component" value="Chromosome"/>
</dbReference>
<organism evidence="1 2">
    <name type="scientific">Syntrophomonas wolfei subsp. wolfei (strain DSM 2245B / Goettingen)</name>
    <dbReference type="NCBI Taxonomy" id="335541"/>
    <lineage>
        <taxon>Bacteria</taxon>
        <taxon>Bacillati</taxon>
        <taxon>Bacillota</taxon>
        <taxon>Clostridia</taxon>
        <taxon>Eubacteriales</taxon>
        <taxon>Syntrophomonadaceae</taxon>
        <taxon>Syntrophomonas</taxon>
    </lineage>
</organism>
<dbReference type="AlphaFoldDB" id="Q0AW24"/>
<evidence type="ECO:0000313" key="1">
    <source>
        <dbReference type="EMBL" id="ABI69080.1"/>
    </source>
</evidence>
<dbReference type="STRING" id="335541.Swol_1782"/>
<protein>
    <submittedName>
        <fullName evidence="1">Uncharacterized protein</fullName>
    </submittedName>
</protein>
<dbReference type="HOGENOM" id="CLU_2977712_0_0_9"/>
<dbReference type="RefSeq" id="WP_011641175.1">
    <property type="nucleotide sequence ID" value="NC_008346.1"/>
</dbReference>
<dbReference type="EMBL" id="CP000448">
    <property type="protein sequence ID" value="ABI69080.1"/>
    <property type="molecule type" value="Genomic_DNA"/>
</dbReference>
<name>Q0AW24_SYNWW</name>